<keyword evidence="13" id="KW-1185">Reference proteome</keyword>
<evidence type="ECO:0000256" key="2">
    <source>
        <dbReference type="ARBA" id="ARBA00012438"/>
    </source>
</evidence>
<dbReference type="CDD" id="cd17546">
    <property type="entry name" value="REC_hyHK_CKI1_RcsC-like"/>
    <property type="match status" value="1"/>
</dbReference>
<keyword evidence="6" id="KW-0175">Coiled coil</keyword>
<comment type="catalytic activity">
    <reaction evidence="1">
        <text>ATP + protein L-histidine = ADP + protein N-phospho-L-histidine.</text>
        <dbReference type="EC" id="2.7.13.3"/>
    </reaction>
</comment>
<dbReference type="InterPro" id="IPR001789">
    <property type="entry name" value="Sig_transdc_resp-reg_receiver"/>
</dbReference>
<name>A0ABW2KX75_9PROT</name>
<gene>
    <name evidence="12" type="ORF">ACFQPS_12880</name>
</gene>
<dbReference type="PANTHER" id="PTHR45339">
    <property type="entry name" value="HYBRID SIGNAL TRANSDUCTION HISTIDINE KINASE J"/>
    <property type="match status" value="1"/>
</dbReference>
<dbReference type="Pfam" id="PF00072">
    <property type="entry name" value="Response_reg"/>
    <property type="match status" value="1"/>
</dbReference>
<dbReference type="Pfam" id="PF13426">
    <property type="entry name" value="PAS_9"/>
    <property type="match status" value="1"/>
</dbReference>
<feature type="modified residue" description="4-aspartylphosphate" evidence="5">
    <location>
        <position position="988"/>
    </location>
</feature>
<dbReference type="Gene3D" id="3.30.565.10">
    <property type="entry name" value="Histidine kinase-like ATPase, C-terminal domain"/>
    <property type="match status" value="1"/>
</dbReference>
<evidence type="ECO:0000256" key="4">
    <source>
        <dbReference type="ARBA" id="ARBA00023012"/>
    </source>
</evidence>
<dbReference type="PROSITE" id="PS50110">
    <property type="entry name" value="RESPONSE_REGULATORY"/>
    <property type="match status" value="1"/>
</dbReference>
<proteinExistence type="predicted"/>
<feature type="domain" description="PAC" evidence="11">
    <location>
        <begin position="599"/>
        <end position="651"/>
    </location>
</feature>
<feature type="domain" description="PAS" evidence="10">
    <location>
        <begin position="391"/>
        <end position="465"/>
    </location>
</feature>
<sequence>MPKSRRLTECPPDCAPAGAGEGGGTAPPAAPATPAKSGNPGLLAALAEMSTEPLAALVPCPCGLTVAAGNKAARQQLGARIGLPLRQMPVLAPQAERITAFFSGPRLHKEIVLPGAAGTLRLRKEGEVLLVSLLPPPASMAQEAATHLIDGLERLKDGLILYDAEDRVMLFNQRFLDFFPELAPFVRPGITFEAVMRNLMASGTLPIPPERAEAWLTDRLHRHRNPGPPFETALGKDRIIRVAEHRTGAGGHVSLVVDVTALRTSERRLRDLIDGSLQGIVIHRGFDVLYANQSFAGIFGFDTAEALLKEGSLDFIIPPENKGLARRSLDRLLREGGSFQRSRVAALRHDGTRIWIEVAVRAVDWLDGPALQSIVMDVTERARAEDALAASEARFRDLVSTVPGLVYQWYERTGGVHGYSYVSPRSREMYGIAPEDLVRDWSLLPIHPEDQDRWRRTIADAVLRETDWSFEGRFILPDGSVRWWRAVSRPVRVGPDEVRFNGIVIDIEEQKRAEAELQSREAMLRYSASLAGLGYWVWDRRLAWTTYCSPELAAIRGVTVEEYLETLGSFEQQLRWIQPEDRDYYRTHALDVARSRRTYVVEYRILRPDGQTRYVREVGGPVYDDRGELVKYVGALQDITDRKQRELELEEARDRLERQAAEMTALALELQTARDAAEAASRAKSRFLAVMSHELRTPMTGVIGMIDLLLGTTVTSDQRRYLETLHSSADALLVVLNDILDFSKIEAGQLVIEAIPVRLQALLDDVIDLFAPAASQKGVELRVRQPDRRQKNRLPTELTGDPTRLRQVLMNLVGNAVKFTPAGSIELRAEAKREESGSWLLRFEVEDTGIGIPPDVVPMLFESFTQADASTTRRFGGTGLGLAICKRLVTMMGGEIGVRSEPRRGSVFWFTVRMAGPAAEPAEETVEVAAEEGRASGARVLLAEDNPVNRLLITTMLERMGFRPDAVANGREAVEAVQRERYDVVLMDMQMPEMDGDTAAGVIRDLPEPLCRLPIVALTADALPENRARHLRARLFDEYLTKPIDWPRLGEVIAALAARG</sequence>
<evidence type="ECO:0000256" key="5">
    <source>
        <dbReference type="PROSITE-ProRule" id="PRU00169"/>
    </source>
</evidence>
<dbReference type="Gene3D" id="3.30.450.20">
    <property type="entry name" value="PAS domain"/>
    <property type="match status" value="3"/>
</dbReference>
<dbReference type="SUPFAM" id="SSF55874">
    <property type="entry name" value="ATPase domain of HSP90 chaperone/DNA topoisomerase II/histidine kinase"/>
    <property type="match status" value="1"/>
</dbReference>
<dbReference type="RefSeq" id="WP_377359549.1">
    <property type="nucleotide sequence ID" value="NZ_JBHTCM010000010.1"/>
</dbReference>
<dbReference type="Pfam" id="PF02518">
    <property type="entry name" value="HATPase_c"/>
    <property type="match status" value="1"/>
</dbReference>
<feature type="domain" description="PAC" evidence="11">
    <location>
        <begin position="340"/>
        <end position="390"/>
    </location>
</feature>
<dbReference type="InterPro" id="IPR000700">
    <property type="entry name" value="PAS-assoc_C"/>
</dbReference>
<dbReference type="SUPFAM" id="SSF55785">
    <property type="entry name" value="PYP-like sensor domain (PAS domain)"/>
    <property type="match status" value="3"/>
</dbReference>
<dbReference type="Pfam" id="PF12860">
    <property type="entry name" value="PAS_7"/>
    <property type="match status" value="1"/>
</dbReference>
<keyword evidence="3 5" id="KW-0597">Phosphoprotein</keyword>
<feature type="domain" description="Response regulatory" evidence="9">
    <location>
        <begin position="939"/>
        <end position="1057"/>
    </location>
</feature>
<dbReference type="SMART" id="SM00086">
    <property type="entry name" value="PAC"/>
    <property type="match status" value="3"/>
</dbReference>
<dbReference type="SUPFAM" id="SSF52172">
    <property type="entry name" value="CheY-like"/>
    <property type="match status" value="1"/>
</dbReference>
<evidence type="ECO:0000256" key="1">
    <source>
        <dbReference type="ARBA" id="ARBA00000085"/>
    </source>
</evidence>
<dbReference type="InterPro" id="IPR004358">
    <property type="entry name" value="Sig_transdc_His_kin-like_C"/>
</dbReference>
<dbReference type="Proteomes" id="UP001596456">
    <property type="component" value="Unassembled WGS sequence"/>
</dbReference>
<evidence type="ECO:0000259" key="11">
    <source>
        <dbReference type="PROSITE" id="PS50113"/>
    </source>
</evidence>
<feature type="region of interest" description="Disordered" evidence="7">
    <location>
        <begin position="1"/>
        <end position="36"/>
    </location>
</feature>
<dbReference type="InterPro" id="IPR036890">
    <property type="entry name" value="HATPase_C_sf"/>
</dbReference>
<dbReference type="SMART" id="SM00091">
    <property type="entry name" value="PAS"/>
    <property type="match status" value="4"/>
</dbReference>
<evidence type="ECO:0000259" key="8">
    <source>
        <dbReference type="PROSITE" id="PS50109"/>
    </source>
</evidence>
<dbReference type="Pfam" id="PF00512">
    <property type="entry name" value="HisKA"/>
    <property type="match status" value="1"/>
</dbReference>
<dbReference type="InterPro" id="IPR013655">
    <property type="entry name" value="PAS_fold_3"/>
</dbReference>
<dbReference type="SMART" id="SM00448">
    <property type="entry name" value="REC"/>
    <property type="match status" value="1"/>
</dbReference>
<dbReference type="InterPro" id="IPR001610">
    <property type="entry name" value="PAC"/>
</dbReference>
<accession>A0ABW2KX75</accession>
<dbReference type="Pfam" id="PF08447">
    <property type="entry name" value="PAS_3"/>
    <property type="match status" value="2"/>
</dbReference>
<feature type="coiled-coil region" evidence="6">
    <location>
        <begin position="639"/>
        <end position="676"/>
    </location>
</feature>
<reference evidence="13" key="1">
    <citation type="journal article" date="2019" name="Int. J. Syst. Evol. Microbiol.">
        <title>The Global Catalogue of Microorganisms (GCM) 10K type strain sequencing project: providing services to taxonomists for standard genome sequencing and annotation.</title>
        <authorList>
            <consortium name="The Broad Institute Genomics Platform"/>
            <consortium name="The Broad Institute Genome Sequencing Center for Infectious Disease"/>
            <person name="Wu L."/>
            <person name="Ma J."/>
        </authorList>
    </citation>
    <scope>NUCLEOTIDE SEQUENCE [LARGE SCALE GENOMIC DNA]</scope>
    <source>
        <strain evidence="13">CGMCC 1.16275</strain>
    </source>
</reference>
<dbReference type="PROSITE" id="PS50112">
    <property type="entry name" value="PAS"/>
    <property type="match status" value="2"/>
</dbReference>
<feature type="domain" description="Histidine kinase" evidence="8">
    <location>
        <begin position="690"/>
        <end position="916"/>
    </location>
</feature>
<evidence type="ECO:0000259" key="9">
    <source>
        <dbReference type="PROSITE" id="PS50110"/>
    </source>
</evidence>
<dbReference type="SMART" id="SM00387">
    <property type="entry name" value="HATPase_c"/>
    <property type="match status" value="1"/>
</dbReference>
<evidence type="ECO:0000259" key="10">
    <source>
        <dbReference type="PROSITE" id="PS50112"/>
    </source>
</evidence>
<feature type="domain" description="PAS" evidence="10">
    <location>
        <begin position="285"/>
        <end position="336"/>
    </location>
</feature>
<dbReference type="InterPro" id="IPR035965">
    <property type="entry name" value="PAS-like_dom_sf"/>
</dbReference>
<keyword evidence="4" id="KW-0902">Two-component regulatory system</keyword>
<organism evidence="12 13">
    <name type="scientific">Rhodocista pekingensis</name>
    <dbReference type="NCBI Taxonomy" id="201185"/>
    <lineage>
        <taxon>Bacteria</taxon>
        <taxon>Pseudomonadati</taxon>
        <taxon>Pseudomonadota</taxon>
        <taxon>Alphaproteobacteria</taxon>
        <taxon>Rhodospirillales</taxon>
        <taxon>Azospirillaceae</taxon>
        <taxon>Rhodocista</taxon>
    </lineage>
</organism>
<comment type="caution">
    <text evidence="12">The sequence shown here is derived from an EMBL/GenBank/DDBJ whole genome shotgun (WGS) entry which is preliminary data.</text>
</comment>
<dbReference type="NCBIfam" id="TIGR00229">
    <property type="entry name" value="sensory_box"/>
    <property type="match status" value="3"/>
</dbReference>
<evidence type="ECO:0000256" key="6">
    <source>
        <dbReference type="SAM" id="Coils"/>
    </source>
</evidence>
<dbReference type="Gene3D" id="1.10.287.130">
    <property type="match status" value="1"/>
</dbReference>
<dbReference type="PROSITE" id="PS50113">
    <property type="entry name" value="PAC"/>
    <property type="match status" value="3"/>
</dbReference>
<protein>
    <recommendedName>
        <fullName evidence="2">histidine kinase</fullName>
        <ecNumber evidence="2">2.7.13.3</ecNumber>
    </recommendedName>
</protein>
<dbReference type="CDD" id="cd16922">
    <property type="entry name" value="HATPase_EvgS-ArcB-TorS-like"/>
    <property type="match status" value="1"/>
</dbReference>
<dbReference type="EC" id="2.7.13.3" evidence="2"/>
<dbReference type="InterPro" id="IPR000014">
    <property type="entry name" value="PAS"/>
</dbReference>
<dbReference type="InterPro" id="IPR011006">
    <property type="entry name" value="CheY-like_superfamily"/>
</dbReference>
<dbReference type="PANTHER" id="PTHR45339:SF1">
    <property type="entry name" value="HYBRID SIGNAL TRANSDUCTION HISTIDINE KINASE J"/>
    <property type="match status" value="1"/>
</dbReference>
<dbReference type="CDD" id="cd00082">
    <property type="entry name" value="HisKA"/>
    <property type="match status" value="1"/>
</dbReference>
<feature type="domain" description="PAC" evidence="11">
    <location>
        <begin position="468"/>
        <end position="519"/>
    </location>
</feature>
<dbReference type="InterPro" id="IPR005467">
    <property type="entry name" value="His_kinase_dom"/>
</dbReference>
<dbReference type="InterPro" id="IPR036097">
    <property type="entry name" value="HisK_dim/P_sf"/>
</dbReference>
<dbReference type="SUPFAM" id="SSF47384">
    <property type="entry name" value="Homodimeric domain of signal transducing histidine kinase"/>
    <property type="match status" value="1"/>
</dbReference>
<evidence type="ECO:0000256" key="3">
    <source>
        <dbReference type="ARBA" id="ARBA00022553"/>
    </source>
</evidence>
<dbReference type="EMBL" id="JBHTCM010000010">
    <property type="protein sequence ID" value="MFC7334059.1"/>
    <property type="molecule type" value="Genomic_DNA"/>
</dbReference>
<dbReference type="Gene3D" id="3.40.50.2300">
    <property type="match status" value="1"/>
</dbReference>
<dbReference type="Gene3D" id="2.10.70.100">
    <property type="match status" value="1"/>
</dbReference>
<dbReference type="CDD" id="cd00130">
    <property type="entry name" value="PAS"/>
    <property type="match status" value="3"/>
</dbReference>
<evidence type="ECO:0000256" key="7">
    <source>
        <dbReference type="SAM" id="MobiDB-lite"/>
    </source>
</evidence>
<dbReference type="SMART" id="SM00388">
    <property type="entry name" value="HisKA"/>
    <property type="match status" value="1"/>
</dbReference>
<dbReference type="PRINTS" id="PR00344">
    <property type="entry name" value="BCTRLSENSOR"/>
</dbReference>
<dbReference type="InterPro" id="IPR003661">
    <property type="entry name" value="HisK_dim/P_dom"/>
</dbReference>
<dbReference type="InterPro" id="IPR003594">
    <property type="entry name" value="HATPase_dom"/>
</dbReference>
<dbReference type="PROSITE" id="PS50109">
    <property type="entry name" value="HIS_KIN"/>
    <property type="match status" value="1"/>
</dbReference>
<evidence type="ECO:0000313" key="12">
    <source>
        <dbReference type="EMBL" id="MFC7334059.1"/>
    </source>
</evidence>
<evidence type="ECO:0000313" key="13">
    <source>
        <dbReference type="Proteomes" id="UP001596456"/>
    </source>
</evidence>